<feature type="compositionally biased region" description="Polar residues" evidence="1">
    <location>
        <begin position="22"/>
        <end position="39"/>
    </location>
</feature>
<reference evidence="2" key="1">
    <citation type="submission" date="2014-12" db="EMBL/GenBank/DDBJ databases">
        <title>Insight into the proteome of Arion vulgaris.</title>
        <authorList>
            <person name="Aradska J."/>
            <person name="Bulat T."/>
            <person name="Smidak R."/>
            <person name="Sarate P."/>
            <person name="Gangsoo J."/>
            <person name="Sialana F."/>
            <person name="Bilban M."/>
            <person name="Lubec G."/>
        </authorList>
    </citation>
    <scope>NUCLEOTIDE SEQUENCE</scope>
    <source>
        <tissue evidence="2">Skin</tissue>
    </source>
</reference>
<dbReference type="EMBL" id="HACG01051560">
    <property type="protein sequence ID" value="CEK98431.1"/>
    <property type="molecule type" value="Transcribed_RNA"/>
</dbReference>
<feature type="non-terminal residue" evidence="2">
    <location>
        <position position="1"/>
    </location>
</feature>
<sequence length="68" mass="7545">EETKTKTNPEISEKKESDKQIKNQTQSGTKLQEQFTEGPTKQADVDSSYKTLDQNNKHDVSSDGSSLG</sequence>
<feature type="compositionally biased region" description="Basic and acidic residues" evidence="1">
    <location>
        <begin position="1"/>
        <end position="21"/>
    </location>
</feature>
<feature type="non-terminal residue" evidence="2">
    <location>
        <position position="68"/>
    </location>
</feature>
<accession>A0A0B7C1F8</accession>
<name>A0A0B7C1F8_9EUPU</name>
<proteinExistence type="predicted"/>
<evidence type="ECO:0000313" key="2">
    <source>
        <dbReference type="EMBL" id="CEK98431.1"/>
    </source>
</evidence>
<protein>
    <submittedName>
        <fullName evidence="2">Uncharacterized protein</fullName>
    </submittedName>
</protein>
<gene>
    <name evidence="2" type="primary">ORF218689</name>
</gene>
<organism evidence="2">
    <name type="scientific">Arion vulgaris</name>
    <dbReference type="NCBI Taxonomy" id="1028688"/>
    <lineage>
        <taxon>Eukaryota</taxon>
        <taxon>Metazoa</taxon>
        <taxon>Spiralia</taxon>
        <taxon>Lophotrochozoa</taxon>
        <taxon>Mollusca</taxon>
        <taxon>Gastropoda</taxon>
        <taxon>Heterobranchia</taxon>
        <taxon>Euthyneura</taxon>
        <taxon>Panpulmonata</taxon>
        <taxon>Eupulmonata</taxon>
        <taxon>Stylommatophora</taxon>
        <taxon>Helicina</taxon>
        <taxon>Arionoidea</taxon>
        <taxon>Arionidae</taxon>
        <taxon>Arion</taxon>
    </lineage>
</organism>
<evidence type="ECO:0000256" key="1">
    <source>
        <dbReference type="SAM" id="MobiDB-lite"/>
    </source>
</evidence>
<dbReference type="AlphaFoldDB" id="A0A0B7C1F8"/>
<feature type="region of interest" description="Disordered" evidence="1">
    <location>
        <begin position="1"/>
        <end position="68"/>
    </location>
</feature>